<dbReference type="InterPro" id="IPR051258">
    <property type="entry name" value="Diverse_Substrate_Transporter"/>
</dbReference>
<name>A0AAD3DIJ2_9CHLO</name>
<evidence type="ECO:0000256" key="3">
    <source>
        <dbReference type="ARBA" id="ARBA00022475"/>
    </source>
</evidence>
<dbReference type="Pfam" id="PF00892">
    <property type="entry name" value="EamA"/>
    <property type="match status" value="1"/>
</dbReference>
<dbReference type="AlphaFoldDB" id="A0AAD3DIJ2"/>
<accession>A0AAD3DIJ2</accession>
<feature type="transmembrane region" description="Helical" evidence="8">
    <location>
        <begin position="95"/>
        <end position="113"/>
    </location>
</feature>
<feature type="domain" description="EamA" evidence="9">
    <location>
        <begin position="96"/>
        <end position="246"/>
    </location>
</feature>
<dbReference type="PANTHER" id="PTHR42920">
    <property type="entry name" value="OS03G0707200 PROTEIN-RELATED"/>
    <property type="match status" value="1"/>
</dbReference>
<evidence type="ECO:0000256" key="7">
    <source>
        <dbReference type="SAM" id="MobiDB-lite"/>
    </source>
</evidence>
<keyword evidence="3" id="KW-1003">Cell membrane</keyword>
<evidence type="ECO:0000256" key="6">
    <source>
        <dbReference type="ARBA" id="ARBA00023136"/>
    </source>
</evidence>
<evidence type="ECO:0000256" key="4">
    <source>
        <dbReference type="ARBA" id="ARBA00022692"/>
    </source>
</evidence>
<evidence type="ECO:0000256" key="5">
    <source>
        <dbReference type="ARBA" id="ARBA00022989"/>
    </source>
</evidence>
<gene>
    <name evidence="10" type="ORF">Agub_g1695</name>
</gene>
<proteinExistence type="inferred from homology"/>
<feature type="non-terminal residue" evidence="10">
    <location>
        <position position="1"/>
    </location>
</feature>
<comment type="similarity">
    <text evidence="2">Belongs to the drug/metabolite transporter (DMT) superfamily. Plant drug/metabolite exporter (P-DME) (TC 2.A.7.4) family.</text>
</comment>
<evidence type="ECO:0000256" key="2">
    <source>
        <dbReference type="ARBA" id="ARBA00007635"/>
    </source>
</evidence>
<evidence type="ECO:0000259" key="9">
    <source>
        <dbReference type="Pfam" id="PF00892"/>
    </source>
</evidence>
<keyword evidence="11" id="KW-1185">Reference proteome</keyword>
<dbReference type="SUPFAM" id="SSF103481">
    <property type="entry name" value="Multidrug resistance efflux transporter EmrE"/>
    <property type="match status" value="1"/>
</dbReference>
<reference evidence="10 11" key="1">
    <citation type="journal article" date="2021" name="Sci. Rep.">
        <title>Genome sequencing of the multicellular alga Astrephomene provides insights into convergent evolution of germ-soma differentiation.</title>
        <authorList>
            <person name="Yamashita S."/>
            <person name="Yamamoto K."/>
            <person name="Matsuzaki R."/>
            <person name="Suzuki S."/>
            <person name="Yamaguchi H."/>
            <person name="Hirooka S."/>
            <person name="Minakuchi Y."/>
            <person name="Miyagishima S."/>
            <person name="Kawachi M."/>
            <person name="Toyoda A."/>
            <person name="Nozaki H."/>
        </authorList>
    </citation>
    <scope>NUCLEOTIDE SEQUENCE [LARGE SCALE GENOMIC DNA]</scope>
    <source>
        <strain evidence="10 11">NIES-4017</strain>
    </source>
</reference>
<organism evidence="10 11">
    <name type="scientific">Astrephomene gubernaculifera</name>
    <dbReference type="NCBI Taxonomy" id="47775"/>
    <lineage>
        <taxon>Eukaryota</taxon>
        <taxon>Viridiplantae</taxon>
        <taxon>Chlorophyta</taxon>
        <taxon>core chlorophytes</taxon>
        <taxon>Chlorophyceae</taxon>
        <taxon>CS clade</taxon>
        <taxon>Chlamydomonadales</taxon>
        <taxon>Astrephomenaceae</taxon>
        <taxon>Astrephomene</taxon>
    </lineage>
</organism>
<dbReference type="PANTHER" id="PTHR42920:SF23">
    <property type="entry name" value="EAMA DOMAIN-CONTAINING PROTEIN"/>
    <property type="match status" value="1"/>
</dbReference>
<dbReference type="EMBL" id="BMAR01000001">
    <property type="protein sequence ID" value="GFR41052.1"/>
    <property type="molecule type" value="Genomic_DNA"/>
</dbReference>
<keyword evidence="5 8" id="KW-1133">Transmembrane helix</keyword>
<feature type="transmembrane region" description="Helical" evidence="8">
    <location>
        <begin position="226"/>
        <end position="248"/>
    </location>
</feature>
<evidence type="ECO:0000256" key="1">
    <source>
        <dbReference type="ARBA" id="ARBA00004651"/>
    </source>
</evidence>
<evidence type="ECO:0000313" key="11">
    <source>
        <dbReference type="Proteomes" id="UP001054857"/>
    </source>
</evidence>
<comment type="caution">
    <text evidence="10">The sequence shown here is derived from an EMBL/GenBank/DDBJ whole genome shotgun (WGS) entry which is preliminary data.</text>
</comment>
<feature type="region of interest" description="Disordered" evidence="7">
    <location>
        <begin position="48"/>
        <end position="69"/>
    </location>
</feature>
<dbReference type="InterPro" id="IPR037185">
    <property type="entry name" value="EmrE-like"/>
</dbReference>
<dbReference type="GO" id="GO:0005886">
    <property type="term" value="C:plasma membrane"/>
    <property type="evidence" value="ECO:0007669"/>
    <property type="project" value="UniProtKB-SubCell"/>
</dbReference>
<comment type="subcellular location">
    <subcellularLocation>
        <location evidence="1">Cell membrane</location>
        <topology evidence="1">Multi-pass membrane protein</topology>
    </subcellularLocation>
</comment>
<feature type="transmembrane region" description="Helical" evidence="8">
    <location>
        <begin position="125"/>
        <end position="145"/>
    </location>
</feature>
<dbReference type="InterPro" id="IPR000620">
    <property type="entry name" value="EamA_dom"/>
</dbReference>
<evidence type="ECO:0000313" key="10">
    <source>
        <dbReference type="EMBL" id="GFR41052.1"/>
    </source>
</evidence>
<dbReference type="Proteomes" id="UP001054857">
    <property type="component" value="Unassembled WGS sequence"/>
</dbReference>
<feature type="non-terminal residue" evidence="10">
    <location>
        <position position="250"/>
    </location>
</feature>
<protein>
    <recommendedName>
        <fullName evidence="9">EamA domain-containing protein</fullName>
    </recommendedName>
</protein>
<evidence type="ECO:0000256" key="8">
    <source>
        <dbReference type="SAM" id="Phobius"/>
    </source>
</evidence>
<keyword evidence="4 8" id="KW-0812">Transmembrane</keyword>
<sequence length="250" mass="24451">AGADSSGSGSSDGGGGAAAAAAAFVEAAVRQLSAGLLLGTNGTTTATTTADDGGSLALNPMSPGGVSSSSTSSPAQWLLRGVSAAWGGGALSEEALGAGYVLLSCVFWGMATVRLGAHSARFAPLHLAAAAAAAYAGLSLMWLLAEVTGSPSAGLADFLELRLLLRNPRTAAALLWAGLGPGALSSYLQAVGQQTVPPAQAQVLFSSTPLWSALLARLLLPGEEEGMGGLAWLGGGVMLAASLMASLLTG</sequence>
<keyword evidence="6 8" id="KW-0472">Membrane</keyword>